<accession>A0A1I6HX01</accession>
<dbReference type="EMBL" id="FOYP01000003">
    <property type="protein sequence ID" value="SFR58954.1"/>
    <property type="molecule type" value="Genomic_DNA"/>
</dbReference>
<keyword evidence="1" id="KW-0812">Transmembrane</keyword>
<dbReference type="STRING" id="390270.SAMN04488005_3073"/>
<dbReference type="Proteomes" id="UP000199478">
    <property type="component" value="Unassembled WGS sequence"/>
</dbReference>
<evidence type="ECO:0000256" key="1">
    <source>
        <dbReference type="SAM" id="Phobius"/>
    </source>
</evidence>
<evidence type="ECO:0000313" key="2">
    <source>
        <dbReference type="EMBL" id="SFR58954.1"/>
    </source>
</evidence>
<proteinExistence type="predicted"/>
<feature type="transmembrane region" description="Helical" evidence="1">
    <location>
        <begin position="39"/>
        <end position="60"/>
    </location>
</feature>
<dbReference type="Pfam" id="PF19883">
    <property type="entry name" value="DUF6356"/>
    <property type="match status" value="1"/>
</dbReference>
<keyword evidence="1" id="KW-0472">Membrane</keyword>
<evidence type="ECO:0000313" key="3">
    <source>
        <dbReference type="Proteomes" id="UP000199478"/>
    </source>
</evidence>
<dbReference type="AlphaFoldDB" id="A0A1I6HX01"/>
<keyword evidence="1" id="KW-1133">Transmembrane helix</keyword>
<dbReference type="OrthoDB" id="7652114at2"/>
<protein>
    <recommendedName>
        <fullName evidence="4">Type 1 capsular polysaccharide biosynthesis protein J</fullName>
    </recommendedName>
</protein>
<dbReference type="InterPro" id="IPR045936">
    <property type="entry name" value="DUF6356"/>
</dbReference>
<dbReference type="RefSeq" id="WP_090201659.1">
    <property type="nucleotide sequence ID" value="NZ_FOYP01000003.1"/>
</dbReference>
<keyword evidence="3" id="KW-1185">Reference proteome</keyword>
<gene>
    <name evidence="2" type="ORF">SAMN04488005_3073</name>
</gene>
<sequence>MSDTSQSPVRRGLFATLFLDHPGSVNETYLGHMRFALGFGFWLGVAAMAALVHAFVPALCETTASRILKRLQARMDNRHKA</sequence>
<organism evidence="2 3">
    <name type="scientific">Yoonia tamlensis</name>
    <dbReference type="NCBI Taxonomy" id="390270"/>
    <lineage>
        <taxon>Bacteria</taxon>
        <taxon>Pseudomonadati</taxon>
        <taxon>Pseudomonadota</taxon>
        <taxon>Alphaproteobacteria</taxon>
        <taxon>Rhodobacterales</taxon>
        <taxon>Paracoccaceae</taxon>
        <taxon>Yoonia</taxon>
    </lineage>
</organism>
<name>A0A1I6HX01_9RHOB</name>
<reference evidence="3" key="1">
    <citation type="submission" date="2016-10" db="EMBL/GenBank/DDBJ databases">
        <authorList>
            <person name="Varghese N."/>
            <person name="Submissions S."/>
        </authorList>
    </citation>
    <scope>NUCLEOTIDE SEQUENCE [LARGE SCALE GENOMIC DNA]</scope>
    <source>
        <strain evidence="3">DSM 26879</strain>
    </source>
</reference>
<evidence type="ECO:0008006" key="4">
    <source>
        <dbReference type="Google" id="ProtNLM"/>
    </source>
</evidence>